<organism evidence="17 18">
    <name type="scientific">Stenotrophomonas nitritireducens</name>
    <dbReference type="NCBI Taxonomy" id="83617"/>
    <lineage>
        <taxon>Bacteria</taxon>
        <taxon>Pseudomonadati</taxon>
        <taxon>Pseudomonadota</taxon>
        <taxon>Gammaproteobacteria</taxon>
        <taxon>Lysobacterales</taxon>
        <taxon>Lysobacteraceae</taxon>
        <taxon>Stenotrophomonas</taxon>
    </lineage>
</organism>
<keyword evidence="13 15" id="KW-0472">Membrane</keyword>
<evidence type="ECO:0000313" key="18">
    <source>
        <dbReference type="Proteomes" id="UP000050902"/>
    </source>
</evidence>
<evidence type="ECO:0000256" key="6">
    <source>
        <dbReference type="ARBA" id="ARBA00021844"/>
    </source>
</evidence>
<evidence type="ECO:0000256" key="5">
    <source>
        <dbReference type="ARBA" id="ARBA00011437"/>
    </source>
</evidence>
<dbReference type="NCBIfam" id="NF008325">
    <property type="entry name" value="PRK11114.1-3"/>
    <property type="match status" value="1"/>
</dbReference>
<feature type="signal peptide" evidence="15">
    <location>
        <begin position="1"/>
        <end position="28"/>
    </location>
</feature>
<dbReference type="EMBL" id="LDJG01000014">
    <property type="protein sequence ID" value="KRG57266.1"/>
    <property type="molecule type" value="Genomic_DNA"/>
</dbReference>
<evidence type="ECO:0000256" key="14">
    <source>
        <dbReference type="ARBA" id="ARBA00033444"/>
    </source>
</evidence>
<dbReference type="Proteomes" id="UP000050902">
    <property type="component" value="Unassembled WGS sequence"/>
</dbReference>
<keyword evidence="12 15" id="KW-1133">Transmembrane helix</keyword>
<evidence type="ECO:0000313" key="17">
    <source>
        <dbReference type="EMBL" id="KRG57266.1"/>
    </source>
</evidence>
<keyword evidence="18" id="KW-1185">Reference proteome</keyword>
<keyword evidence="7 15" id="KW-1003">Cell membrane</keyword>
<evidence type="ECO:0000256" key="15">
    <source>
        <dbReference type="RuleBase" id="RU365021"/>
    </source>
</evidence>
<dbReference type="RefSeq" id="WP_055766004.1">
    <property type="nucleotide sequence ID" value="NZ_LDJG01000014.1"/>
</dbReference>
<comment type="caution">
    <text evidence="17">The sequence shown here is derived from an EMBL/GenBank/DDBJ whole genome shotgun (WGS) entry which is preliminary data.</text>
</comment>
<feature type="transmembrane region" description="Helical" evidence="15">
    <location>
        <begin position="746"/>
        <end position="764"/>
    </location>
</feature>
<dbReference type="PANTHER" id="PTHR39083">
    <property type="entry name" value="CYCLIC DI-GMP-BINDING PROTEIN"/>
    <property type="match status" value="1"/>
</dbReference>
<feature type="chain" id="PRO_5044995167" description="Cyclic di-GMP-binding protein" evidence="15">
    <location>
        <begin position="29"/>
        <end position="780"/>
    </location>
</feature>
<feature type="region of interest" description="Disordered" evidence="16">
    <location>
        <begin position="23"/>
        <end position="51"/>
    </location>
</feature>
<evidence type="ECO:0000256" key="13">
    <source>
        <dbReference type="ARBA" id="ARBA00023136"/>
    </source>
</evidence>
<comment type="subcellular location">
    <subcellularLocation>
        <location evidence="2">Cell inner membrane</location>
        <topology evidence="2">Single-pass membrane protein</topology>
    </subcellularLocation>
</comment>
<evidence type="ECO:0000256" key="4">
    <source>
        <dbReference type="ARBA" id="ARBA00010714"/>
    </source>
</evidence>
<keyword evidence="15" id="KW-0732">Signal</keyword>
<evidence type="ECO:0000256" key="3">
    <source>
        <dbReference type="ARBA" id="ARBA00005186"/>
    </source>
</evidence>
<dbReference type="InterPro" id="IPR018513">
    <property type="entry name" value="Cell_synthase_bac"/>
</dbReference>
<comment type="function">
    <text evidence="1 15">Binds the cellulose synthase activator, bis-(3'-5') cyclic diguanylic acid (c-di-GMP).</text>
</comment>
<evidence type="ECO:0000256" key="7">
    <source>
        <dbReference type="ARBA" id="ARBA00022475"/>
    </source>
</evidence>
<evidence type="ECO:0000256" key="2">
    <source>
        <dbReference type="ARBA" id="ARBA00004377"/>
    </source>
</evidence>
<sequence length="780" mass="84967">MSISTSLRWLLLPLLALPVANGSSAPQAAPAAPPATDAVPVPAPAAPAATPQAPATVWSGAAWPWQRASTLAQLGRRQDTLLSGVRNTTTFEFQVRRDRLAREAELDLSFTPSPSLLPTLSHLRVYLNDALMDVVPIGNDQLGRPVQAKVPLDARLIADFNQIRLEFVGHYTDICEEPTHSSLWVNLSSNSTLRLGGQPLAMQDDLANFPLPFFDPRDSARLELPVVFAGSPSVAQQRAAALMASYFGGMAGWWRQARFPVSFDRLPAQGHAVVMAVNGRFPSVIAKHAPVQGPVIELVSLPDDPQRKLLLVLGRNDEDLQTAVSAIAAGNALFRGTRVQVDEVKPLAPRKPYDAPNWVRTDRAVRFAELLDYPQQLRASGIAPQPIVLNLNLPPDLFIWRNQGIPLNLRYRYTPPFSSDESRLSVGINDQFISSFPLIRRSGKQGLEEIRLPVLTSDAGAGDGKLLIPALKIGDRNQLRFDFNFASVMGSAQRDHCQTVLPPNLQAAIEEDSSIDFSGFHHYMGLPDLAAFALSGFPFTRMADLSETVVMMPPRANEAQVGLLLNLVGGLGVQSGYPAYGLRVSDDWKQAARLDADVLMLGELPQELRGSDQLSLMIDNQRTTLRNGRVSSPQEAVIEARLGSAGADAAVNRVGVTADAPFAAIIGLQSPHHAQRSIVSLAASKEADYALLDDALSDIGKREAIAGSVSILRSSGIHSQFVGEHYYVGSLPWWLLLWYHLADHPVLLAVLATVVVLMVAFLLWRALRWVSQRRLEAAEH</sequence>
<evidence type="ECO:0000256" key="8">
    <source>
        <dbReference type="ARBA" id="ARBA00022519"/>
    </source>
</evidence>
<gene>
    <name evidence="17" type="ORF">ABB22_09595</name>
</gene>
<evidence type="ECO:0000256" key="9">
    <source>
        <dbReference type="ARBA" id="ARBA00022636"/>
    </source>
</evidence>
<feature type="compositionally biased region" description="Low complexity" evidence="16">
    <location>
        <begin position="25"/>
        <end position="51"/>
    </location>
</feature>
<evidence type="ECO:0000256" key="1">
    <source>
        <dbReference type="ARBA" id="ARBA00002057"/>
    </source>
</evidence>
<keyword evidence="10 15" id="KW-0812">Transmembrane</keyword>
<evidence type="ECO:0000256" key="11">
    <source>
        <dbReference type="ARBA" id="ARBA00022916"/>
    </source>
</evidence>
<evidence type="ECO:0000256" key="16">
    <source>
        <dbReference type="SAM" id="MobiDB-lite"/>
    </source>
</evidence>
<protein>
    <recommendedName>
        <fullName evidence="6 15">Cyclic di-GMP-binding protein</fullName>
    </recommendedName>
    <alternativeName>
        <fullName evidence="14 15">Cellulose synthase regulatory subunit</fullName>
    </alternativeName>
</protein>
<accession>A0ABR5NJL2</accession>
<dbReference type="InterPro" id="IPR003920">
    <property type="entry name" value="Cell_synth_B"/>
</dbReference>
<keyword evidence="9 15" id="KW-0973">c-di-GMP</keyword>
<dbReference type="Pfam" id="PF03170">
    <property type="entry name" value="BcsB"/>
    <property type="match status" value="1"/>
</dbReference>
<proteinExistence type="inferred from homology"/>
<dbReference type="NCBIfam" id="NF008323">
    <property type="entry name" value="PRK11114.1-1"/>
    <property type="match status" value="1"/>
</dbReference>
<comment type="pathway">
    <text evidence="3 15">Glycan metabolism; bacterial cellulose biosynthesis.</text>
</comment>
<dbReference type="PANTHER" id="PTHR39083:SF1">
    <property type="entry name" value="CYCLIC DI-GMP-BINDING PROTEIN"/>
    <property type="match status" value="1"/>
</dbReference>
<dbReference type="Gene3D" id="2.60.120.260">
    <property type="entry name" value="Galactose-binding domain-like"/>
    <property type="match status" value="2"/>
</dbReference>
<evidence type="ECO:0000256" key="10">
    <source>
        <dbReference type="ARBA" id="ARBA00022692"/>
    </source>
</evidence>
<keyword evidence="11 15" id="KW-0135">Cellulose biosynthesis</keyword>
<comment type="subunit">
    <text evidence="5 15">Tightly associated with the cellulose synthase catalytic subunit.</text>
</comment>
<reference evidence="17 18" key="1">
    <citation type="submission" date="2015-05" db="EMBL/GenBank/DDBJ databases">
        <title>Genome sequencing and analysis of members of genus Stenotrophomonas.</title>
        <authorList>
            <person name="Patil P.P."/>
            <person name="Midha S."/>
            <person name="Patil P.B."/>
        </authorList>
    </citation>
    <scope>NUCLEOTIDE SEQUENCE [LARGE SCALE GENOMIC DNA]</scope>
    <source>
        <strain evidence="17 18">DSM 12575</strain>
    </source>
</reference>
<dbReference type="PRINTS" id="PR01440">
    <property type="entry name" value="CELLSNTHASEB"/>
</dbReference>
<name>A0ABR5NJL2_9GAMM</name>
<evidence type="ECO:0000256" key="12">
    <source>
        <dbReference type="ARBA" id="ARBA00022989"/>
    </source>
</evidence>
<keyword evidence="8 15" id="KW-0997">Cell inner membrane</keyword>
<comment type="similarity">
    <text evidence="4 15">Belongs to the AcsB/BcsB family.</text>
</comment>